<keyword evidence="4" id="KW-1185">Reference proteome</keyword>
<evidence type="ECO:0000259" key="2">
    <source>
        <dbReference type="Pfam" id="PF01050"/>
    </source>
</evidence>
<dbReference type="InterPro" id="IPR014710">
    <property type="entry name" value="RmlC-like_jellyroll"/>
</dbReference>
<dbReference type="HOGENOM" id="CLU_042257_0_0_7"/>
<dbReference type="CDD" id="cd02213">
    <property type="entry name" value="cupin_PMI_typeII_C"/>
    <property type="match status" value="1"/>
</dbReference>
<dbReference type="InterPro" id="IPR001296">
    <property type="entry name" value="Glyco_trans_1"/>
</dbReference>
<dbReference type="Pfam" id="PF00534">
    <property type="entry name" value="Glycos_transf_1"/>
    <property type="match status" value="1"/>
</dbReference>
<organism evidence="3 4">
    <name type="scientific">Desulfomonile tiedjei (strain ATCC 49306 / DSM 6799 / DCB-1)</name>
    <dbReference type="NCBI Taxonomy" id="706587"/>
    <lineage>
        <taxon>Bacteria</taxon>
        <taxon>Pseudomonadati</taxon>
        <taxon>Thermodesulfobacteriota</taxon>
        <taxon>Desulfomonilia</taxon>
        <taxon>Desulfomonilales</taxon>
        <taxon>Desulfomonilaceae</taxon>
        <taxon>Desulfomonile</taxon>
    </lineage>
</organism>
<reference evidence="4" key="1">
    <citation type="submission" date="2012-06" db="EMBL/GenBank/DDBJ databases">
        <title>Complete sequence of chromosome of Desulfomonile tiedjei DSM 6799.</title>
        <authorList>
            <person name="Lucas S."/>
            <person name="Copeland A."/>
            <person name="Lapidus A."/>
            <person name="Glavina del Rio T."/>
            <person name="Dalin E."/>
            <person name="Tice H."/>
            <person name="Bruce D."/>
            <person name="Goodwin L."/>
            <person name="Pitluck S."/>
            <person name="Peters L."/>
            <person name="Ovchinnikova G."/>
            <person name="Zeytun A."/>
            <person name="Lu M."/>
            <person name="Kyrpides N."/>
            <person name="Mavromatis K."/>
            <person name="Ivanova N."/>
            <person name="Brettin T."/>
            <person name="Detter J.C."/>
            <person name="Han C."/>
            <person name="Larimer F."/>
            <person name="Land M."/>
            <person name="Hauser L."/>
            <person name="Markowitz V."/>
            <person name="Cheng J.-F."/>
            <person name="Hugenholtz P."/>
            <person name="Woyke T."/>
            <person name="Wu D."/>
            <person name="Spring S."/>
            <person name="Schroeder M."/>
            <person name="Brambilla E."/>
            <person name="Klenk H.-P."/>
            <person name="Eisen J.A."/>
        </authorList>
    </citation>
    <scope>NUCLEOTIDE SEQUENCE [LARGE SCALE GENOMIC DNA]</scope>
    <source>
        <strain evidence="4">ATCC 49306 / DSM 6799 / DCB-1</strain>
    </source>
</reference>
<dbReference type="PANTHER" id="PTHR46390:SF1">
    <property type="entry name" value="MANNOSE-1-PHOSPHATE GUANYLYLTRANSFERASE"/>
    <property type="match status" value="1"/>
</dbReference>
<dbReference type="eggNOG" id="COG0662">
    <property type="taxonomic scope" value="Bacteria"/>
</dbReference>
<dbReference type="InterPro" id="IPR001538">
    <property type="entry name" value="Man6P_isomerase-2_C"/>
</dbReference>
<keyword evidence="3" id="KW-0413">Isomerase</keyword>
<dbReference type="STRING" id="706587.Desti_2708"/>
<dbReference type="Gene3D" id="2.60.120.10">
    <property type="entry name" value="Jelly Rolls"/>
    <property type="match status" value="1"/>
</dbReference>
<evidence type="ECO:0000313" key="3">
    <source>
        <dbReference type="EMBL" id="AFM25385.1"/>
    </source>
</evidence>
<evidence type="ECO:0000259" key="1">
    <source>
        <dbReference type="Pfam" id="PF00534"/>
    </source>
</evidence>
<dbReference type="SUPFAM" id="SSF53756">
    <property type="entry name" value="UDP-Glycosyltransferase/glycogen phosphorylase"/>
    <property type="match status" value="1"/>
</dbReference>
<proteinExistence type="predicted"/>
<protein>
    <submittedName>
        <fullName evidence="3">Mannose-6-phosphate isomerase</fullName>
    </submittedName>
</protein>
<dbReference type="InterPro" id="IPR051161">
    <property type="entry name" value="Mannose-6P_isomerase_type2"/>
</dbReference>
<dbReference type="AlphaFoldDB" id="I4C744"/>
<dbReference type="GO" id="GO:0016853">
    <property type="term" value="F:isomerase activity"/>
    <property type="evidence" value="ECO:0007669"/>
    <property type="project" value="UniProtKB-KW"/>
</dbReference>
<dbReference type="GO" id="GO:0005976">
    <property type="term" value="P:polysaccharide metabolic process"/>
    <property type="evidence" value="ECO:0007669"/>
    <property type="project" value="InterPro"/>
</dbReference>
<name>I4C744_DESTA</name>
<dbReference type="EMBL" id="CP003360">
    <property type="protein sequence ID" value="AFM25385.1"/>
    <property type="molecule type" value="Genomic_DNA"/>
</dbReference>
<dbReference type="InterPro" id="IPR011051">
    <property type="entry name" value="RmlC_Cupin_sf"/>
</dbReference>
<dbReference type="eggNOG" id="COG0438">
    <property type="taxonomic scope" value="Bacteria"/>
</dbReference>
<gene>
    <name evidence="3" type="ordered locus">Desti_2708</name>
</gene>
<feature type="domain" description="Glycosyl transferase family 1" evidence="1">
    <location>
        <begin position="202"/>
        <end position="288"/>
    </location>
</feature>
<dbReference type="PANTHER" id="PTHR46390">
    <property type="entry name" value="MANNOSE-1-PHOSPHATE GUANYLYLTRANSFERASE"/>
    <property type="match status" value="1"/>
</dbReference>
<evidence type="ECO:0000313" key="4">
    <source>
        <dbReference type="Proteomes" id="UP000006055"/>
    </source>
</evidence>
<accession>I4C744</accession>
<dbReference type="SUPFAM" id="SSF51182">
    <property type="entry name" value="RmlC-like cupins"/>
    <property type="match status" value="1"/>
</dbReference>
<dbReference type="GO" id="GO:0004475">
    <property type="term" value="F:mannose-1-phosphate guanylyltransferase (GTP) activity"/>
    <property type="evidence" value="ECO:0007669"/>
    <property type="project" value="TreeGrafter"/>
</dbReference>
<dbReference type="Proteomes" id="UP000006055">
    <property type="component" value="Chromosome"/>
</dbReference>
<dbReference type="Pfam" id="PF01050">
    <property type="entry name" value="MannoseP_isomer"/>
    <property type="match status" value="1"/>
</dbReference>
<dbReference type="Gene3D" id="3.40.50.2000">
    <property type="entry name" value="Glycogen Phosphorylase B"/>
    <property type="match status" value="2"/>
</dbReference>
<dbReference type="RefSeq" id="WP_014810526.1">
    <property type="nucleotide sequence ID" value="NC_018025.1"/>
</dbReference>
<feature type="domain" description="Mannose-6-phosphate isomerase type II C-terminal" evidence="2">
    <location>
        <begin position="316"/>
        <end position="425"/>
    </location>
</feature>
<sequence length="430" mass="47907">MRVAFYAPSDIEARNYHEVWQRVKPLARGLVNKGLNVAVFDTAATASEWNGKSEKISDIGDLDFCIGSHASVPDFLEAAGEFDLIHNFGHYIPVIYSECIDVPVLTTIPTLFSPSLLPIYRLFNERTHYVSTTDSGRIQGIDYDCTIYHGIELSEFPFQATPERYLVLVSDDLRAGEAEKALEIAARARMESIVIGSSAPKNPSSNVRYIGECDAQKKSAIISKACCLLAPSSDVVLLEANAFGTPVLVFAEGFASDLVSPGLNGFIVTGVGDAEHAMKQIDSISRENCRNFVEREFSCMRMVDRYLDAYASILEQQKRENLRPWGYYKVLSDLPDHKVKRIVIYPGKRLSLQRHTLRSEHWVIVSGQALVTLNSDTISLGPGQSVDIPTGAIHRIHNPLDQPLVFIEVQMGTYFGEDDIERLADDFQRI</sequence>
<dbReference type="GO" id="GO:0016757">
    <property type="term" value="F:glycosyltransferase activity"/>
    <property type="evidence" value="ECO:0007669"/>
    <property type="project" value="InterPro"/>
</dbReference>
<dbReference type="GO" id="GO:0009298">
    <property type="term" value="P:GDP-mannose biosynthetic process"/>
    <property type="evidence" value="ECO:0007669"/>
    <property type="project" value="TreeGrafter"/>
</dbReference>
<dbReference type="KEGG" id="dti:Desti_2708"/>